<dbReference type="Pfam" id="PF13015">
    <property type="entry name" value="PRKCSH_1"/>
    <property type="match status" value="1"/>
</dbReference>
<evidence type="ECO:0000256" key="4">
    <source>
        <dbReference type="ARBA" id="ARBA00023157"/>
    </source>
</evidence>
<evidence type="ECO:0000256" key="5">
    <source>
        <dbReference type="SAM" id="Coils"/>
    </source>
</evidence>
<gene>
    <name evidence="8" type="ORF">ALAG00032_LOCUS14769</name>
</gene>
<feature type="signal peptide" evidence="6">
    <location>
        <begin position="1"/>
        <end position="20"/>
    </location>
</feature>
<evidence type="ECO:0000256" key="6">
    <source>
        <dbReference type="SAM" id="SignalP"/>
    </source>
</evidence>
<evidence type="ECO:0000313" key="8">
    <source>
        <dbReference type="EMBL" id="CAE0373966.1"/>
    </source>
</evidence>
<dbReference type="EMBL" id="HBIJ01022613">
    <property type="protein sequence ID" value="CAE0373966.1"/>
    <property type="molecule type" value="Transcribed_RNA"/>
</dbReference>
<dbReference type="AlphaFoldDB" id="A0A7S3NPP4"/>
<accession>A0A7S3NPP4</accession>
<evidence type="ECO:0000256" key="2">
    <source>
        <dbReference type="ARBA" id="ARBA00022729"/>
    </source>
</evidence>
<proteinExistence type="predicted"/>
<keyword evidence="3" id="KW-0256">Endoplasmic reticulum</keyword>
<dbReference type="Gene3D" id="2.70.130.10">
    <property type="entry name" value="Mannose-6-phosphate receptor binding domain"/>
    <property type="match status" value="1"/>
</dbReference>
<organism evidence="8">
    <name type="scientific">Aureoumbra lagunensis</name>
    <dbReference type="NCBI Taxonomy" id="44058"/>
    <lineage>
        <taxon>Eukaryota</taxon>
        <taxon>Sar</taxon>
        <taxon>Stramenopiles</taxon>
        <taxon>Ochrophyta</taxon>
        <taxon>Pelagophyceae</taxon>
        <taxon>Pelagomonadales</taxon>
        <taxon>Aureoumbra</taxon>
    </lineage>
</organism>
<dbReference type="PANTHER" id="PTHR12630:SF1">
    <property type="entry name" value="GLUCOSIDASE 2 SUBUNIT BETA"/>
    <property type="match status" value="1"/>
</dbReference>
<feature type="coiled-coil region" evidence="5">
    <location>
        <begin position="154"/>
        <end position="198"/>
    </location>
</feature>
<keyword evidence="5" id="KW-0175">Coiled coil</keyword>
<feature type="chain" id="PRO_5031261416" description="Glucosidase 2 subunit beta" evidence="6">
    <location>
        <begin position="21"/>
        <end position="494"/>
    </location>
</feature>
<feature type="domain" description="MRH" evidence="7">
    <location>
        <begin position="389"/>
        <end position="480"/>
    </location>
</feature>
<dbReference type="InterPro" id="IPR039794">
    <property type="entry name" value="Gtb1-like"/>
</dbReference>
<keyword evidence="4" id="KW-1015">Disulfide bond</keyword>
<dbReference type="PANTHER" id="PTHR12630">
    <property type="entry name" value="N-LINKED OLIGOSACCHARIDE PROCESSING"/>
    <property type="match status" value="1"/>
</dbReference>
<evidence type="ECO:0000256" key="3">
    <source>
        <dbReference type="ARBA" id="ARBA00022824"/>
    </source>
</evidence>
<keyword evidence="2 6" id="KW-0732">Signal</keyword>
<dbReference type="InterPro" id="IPR044865">
    <property type="entry name" value="MRH_dom"/>
</dbReference>
<dbReference type="InterPro" id="IPR028146">
    <property type="entry name" value="PRKCSH_N"/>
</dbReference>
<protein>
    <recommendedName>
        <fullName evidence="1">Glucosidase 2 subunit beta</fullName>
    </recommendedName>
</protein>
<evidence type="ECO:0000256" key="1">
    <source>
        <dbReference type="ARBA" id="ARBA00022387"/>
    </source>
</evidence>
<dbReference type="InterPro" id="IPR036607">
    <property type="entry name" value="PRKCSH"/>
</dbReference>
<dbReference type="PROSITE" id="PS51914">
    <property type="entry name" value="MRH"/>
    <property type="match status" value="1"/>
</dbReference>
<dbReference type="GO" id="GO:0017177">
    <property type="term" value="C:glucosidase II complex"/>
    <property type="evidence" value="ECO:0007669"/>
    <property type="project" value="TreeGrafter"/>
</dbReference>
<evidence type="ECO:0000259" key="7">
    <source>
        <dbReference type="PROSITE" id="PS51914"/>
    </source>
</evidence>
<dbReference type="Pfam" id="PF12999">
    <property type="entry name" value="PRKCSH-like"/>
    <property type="match status" value="1"/>
</dbReference>
<dbReference type="InterPro" id="IPR009011">
    <property type="entry name" value="Man6P_isomerase_rcpt-bd_dom_sf"/>
</dbReference>
<sequence length="494" mass="54493">MRLFFVFISGVYAFWGKAKPQVPEGAIACDDGWNIVESERINDDFCDCDDGHDEPRTSACSRVSSSRYPSFKCENVRYESKMIYTSRVNDGVCDCCDGSDEASKIICENVCDAEAAAKKAERERLALVRSTGLAKRREMLQCSKNELAADARAKEFAESALTDLQLRRDQVQDEIDRLEALQRELKSAAEEAAQKNTAEILNSAMDVVTETSQASSAAIRLAVAASEIEALMDATTRLGGLPEEITDKFDDVDILSSGVDGSQAWNDQNLESFHAKCEHLLTLLHMNEIDLEHAKSVALDIVSSIKSLSHTESLRNLDPLAAALGASSPNIEKSLEVLTPEQSQALASAKAAIVDIDAKKRQHDDTLRRIKENEKHDYGPDAAYRTLKGQCFSKRIAKYDYEVCPFGNSKQDHTSIGKFGTWGNDYNSWNFEHGQYCSGVGARTLLVNLRCGDENNLVDVYESEMCKYTATFDTPAACVENDEENAAISSDDSS</sequence>
<reference evidence="8" key="1">
    <citation type="submission" date="2021-01" db="EMBL/GenBank/DDBJ databases">
        <authorList>
            <person name="Corre E."/>
            <person name="Pelletier E."/>
            <person name="Niang G."/>
            <person name="Scheremetjew M."/>
            <person name="Finn R."/>
            <person name="Kale V."/>
            <person name="Holt S."/>
            <person name="Cochrane G."/>
            <person name="Meng A."/>
            <person name="Brown T."/>
            <person name="Cohen L."/>
        </authorList>
    </citation>
    <scope>NUCLEOTIDE SEQUENCE</scope>
    <source>
        <strain evidence="8">CCMP1510</strain>
    </source>
</reference>
<dbReference type="SUPFAM" id="SSF50911">
    <property type="entry name" value="Mannose 6-phosphate receptor domain"/>
    <property type="match status" value="1"/>
</dbReference>
<name>A0A7S3NPP4_9STRA</name>
<dbReference type="GO" id="GO:0006491">
    <property type="term" value="P:N-glycan processing"/>
    <property type="evidence" value="ECO:0007669"/>
    <property type="project" value="TreeGrafter"/>
</dbReference>